<evidence type="ECO:0000313" key="2">
    <source>
        <dbReference type="Proteomes" id="UP001165960"/>
    </source>
</evidence>
<comment type="caution">
    <text evidence="1">The sequence shown here is derived from an EMBL/GenBank/DDBJ whole genome shotgun (WGS) entry which is preliminary data.</text>
</comment>
<protein>
    <submittedName>
        <fullName evidence="1">Uncharacterized protein</fullName>
    </submittedName>
</protein>
<dbReference type="EMBL" id="QTSX02006400">
    <property type="protein sequence ID" value="KAJ9055398.1"/>
    <property type="molecule type" value="Genomic_DNA"/>
</dbReference>
<evidence type="ECO:0000313" key="1">
    <source>
        <dbReference type="EMBL" id="KAJ9055398.1"/>
    </source>
</evidence>
<keyword evidence="2" id="KW-1185">Reference proteome</keyword>
<dbReference type="Proteomes" id="UP001165960">
    <property type="component" value="Unassembled WGS sequence"/>
</dbReference>
<reference evidence="1" key="1">
    <citation type="submission" date="2022-04" db="EMBL/GenBank/DDBJ databases">
        <title>Genome of the entomopathogenic fungus Entomophthora muscae.</title>
        <authorList>
            <person name="Elya C."/>
            <person name="Lovett B.R."/>
            <person name="Lee E."/>
            <person name="Macias A.M."/>
            <person name="Hajek A.E."/>
            <person name="De Bivort B.L."/>
            <person name="Kasson M.T."/>
            <person name="De Fine Licht H.H."/>
            <person name="Stajich J.E."/>
        </authorList>
    </citation>
    <scope>NUCLEOTIDE SEQUENCE</scope>
    <source>
        <strain evidence="1">Berkeley</strain>
    </source>
</reference>
<name>A0ACC2RZ62_9FUNG</name>
<accession>A0ACC2RZ62</accession>
<gene>
    <name evidence="1" type="ORF">DSO57_1004260</name>
</gene>
<sequence>MLADLEYHPKVSVLYPPDDQMVEKAEHLAWDSPLCVCAALQNTTKNGAHYRGCKPLVTPFATTFSGSLPPPIQELTFPEIPSPPIKEKITDPPIVHTVLNLGNGPCLVAYPLGTPDWEKVMV</sequence>
<organism evidence="1 2">
    <name type="scientific">Entomophthora muscae</name>
    <dbReference type="NCBI Taxonomy" id="34485"/>
    <lineage>
        <taxon>Eukaryota</taxon>
        <taxon>Fungi</taxon>
        <taxon>Fungi incertae sedis</taxon>
        <taxon>Zoopagomycota</taxon>
        <taxon>Entomophthoromycotina</taxon>
        <taxon>Entomophthoromycetes</taxon>
        <taxon>Entomophthorales</taxon>
        <taxon>Entomophthoraceae</taxon>
        <taxon>Entomophthora</taxon>
    </lineage>
</organism>
<proteinExistence type="predicted"/>